<dbReference type="AlphaFoldDB" id="A0A6P8B5E5"/>
<proteinExistence type="predicted"/>
<dbReference type="KEGG" id="pgri:PgNI_05352"/>
<feature type="compositionally biased region" description="Polar residues" evidence="1">
    <location>
        <begin position="38"/>
        <end position="52"/>
    </location>
</feature>
<dbReference type="PANTHER" id="PTHR38795">
    <property type="entry name" value="DUF6604 DOMAIN-CONTAINING PROTEIN"/>
    <property type="match status" value="1"/>
</dbReference>
<name>A0A6P8B5E5_PYRGI</name>
<organism evidence="3 4">
    <name type="scientific">Pyricularia grisea</name>
    <name type="common">Crabgrass-specific blast fungus</name>
    <name type="synonym">Magnaporthe grisea</name>
    <dbReference type="NCBI Taxonomy" id="148305"/>
    <lineage>
        <taxon>Eukaryota</taxon>
        <taxon>Fungi</taxon>
        <taxon>Dikarya</taxon>
        <taxon>Ascomycota</taxon>
        <taxon>Pezizomycotina</taxon>
        <taxon>Sordariomycetes</taxon>
        <taxon>Sordariomycetidae</taxon>
        <taxon>Magnaporthales</taxon>
        <taxon>Pyriculariaceae</taxon>
        <taxon>Pyricularia</taxon>
    </lineage>
</organism>
<dbReference type="GeneID" id="41960294"/>
<gene>
    <name evidence="4" type="ORF">PgNI_05352</name>
</gene>
<protein>
    <recommendedName>
        <fullName evidence="2">DUF6604 domain-containing protein</fullName>
    </recommendedName>
</protein>
<feature type="domain" description="DUF6604" evidence="2">
    <location>
        <begin position="11"/>
        <end position="273"/>
    </location>
</feature>
<dbReference type="OrthoDB" id="5238236at2759"/>
<dbReference type="RefSeq" id="XP_030982451.1">
    <property type="nucleotide sequence ID" value="XM_031125385.1"/>
</dbReference>
<accession>A0A6P8B5E5</accession>
<dbReference type="Proteomes" id="UP000515153">
    <property type="component" value="Chromosome I"/>
</dbReference>
<reference evidence="4" key="2">
    <citation type="submission" date="2019-10" db="EMBL/GenBank/DDBJ databases">
        <authorList>
            <consortium name="NCBI Genome Project"/>
        </authorList>
    </citation>
    <scope>NUCLEOTIDE SEQUENCE</scope>
    <source>
        <strain evidence="4">NI907</strain>
    </source>
</reference>
<evidence type="ECO:0000259" key="2">
    <source>
        <dbReference type="Pfam" id="PF20253"/>
    </source>
</evidence>
<feature type="region of interest" description="Disordered" evidence="1">
    <location>
        <begin position="615"/>
        <end position="634"/>
    </location>
</feature>
<feature type="region of interest" description="Disordered" evidence="1">
    <location>
        <begin position="35"/>
        <end position="71"/>
    </location>
</feature>
<evidence type="ECO:0000256" key="1">
    <source>
        <dbReference type="SAM" id="MobiDB-lite"/>
    </source>
</evidence>
<keyword evidence="3" id="KW-1185">Reference proteome</keyword>
<reference evidence="4" key="3">
    <citation type="submission" date="2025-08" db="UniProtKB">
        <authorList>
            <consortium name="RefSeq"/>
        </authorList>
    </citation>
    <scope>IDENTIFICATION</scope>
    <source>
        <strain evidence="4">NI907</strain>
    </source>
</reference>
<dbReference type="PANTHER" id="PTHR38795:SF1">
    <property type="entry name" value="DUF6604 DOMAIN-CONTAINING PROTEIN"/>
    <property type="match status" value="1"/>
</dbReference>
<dbReference type="Pfam" id="PF20253">
    <property type="entry name" value="DUF6604"/>
    <property type="match status" value="1"/>
</dbReference>
<sequence>MLPSTLVSTYQQYKLDTDSVAAWLASTAKSLGYPADQLDSTSTAESTSNSRASGGRLKGKARIQANKKRTAVRATSLAPTKPNGSKHIISARSFVPLAEYIAKKTVPVPDAFRTVIDRVIATRSKFGNMLQEHGEAIDLGTKAKHQYFVRSVLSSSRPASQEEGHLAEAAGLANRFAGLAVYEPSQEFLDFPDVVRPSPVPDDNSTYEAQSDSSFGEAIFALNVLINDLGLIRDHIRWIWSNHKNGVFEVVAAAVATDTAIGLARGLIEEVLPLLERNGGVRELLEKYQLLRCMGQGWKLEDLVVSDNVEDNFNYKTYDISDGTYFLPYRLLESFIPVVEAQGQVPVYKDGTFGYWDPKSNRSIKAGRQKFDDDRALIMPYLSEVATAIRGVSDWLVKDEFYQGVEELAKTKKVPFYAAFAAQVFLDITYELGEHVERGFHAFHKQTNFMNNDIEQHFEFHSKLKIKTWTAGNEQILRGLHKSIQWISTDPLRILQNRLLTRVGIPASKTRSHLIFRMSPVASGLMLLNFRLQYRDAGMAVADVWGSIQYSQHLYNAARVEGLVSRDVLWEDMEALYTSLGKGAFYVGGEAPRNMAECFKKFSLQMGTSAAAMAGTRRRGAPLTSGGGSRGMKEGCPVSSRFKGRYVCGQIGASGFLTPEHVNQIINLSLYEPIQPPDDGKGNGLMFGRIEDPAILKEKARKAMALGTNKSGLQGGNKQRKGEATGGILTPSQLIQPLTLALQSETLELAFPLLHFHRWCWRLLRSVKEACDPLLRQRYGSDYIEKESQLPFVVGWILMAAGGMDNGVSDRRMLERAADAIRVLAESEIGSIVTQKVLRDVFRMPVQFG</sequence>
<dbReference type="InterPro" id="IPR046539">
    <property type="entry name" value="DUF6604"/>
</dbReference>
<reference evidence="3 4" key="1">
    <citation type="journal article" date="2019" name="Mol. Biol. Evol.">
        <title>Blast fungal genomes show frequent chromosomal changes, gene gains and losses, and effector gene turnover.</title>
        <authorList>
            <person name="Gomez Luciano L.B."/>
            <person name="Jason Tsai I."/>
            <person name="Chuma I."/>
            <person name="Tosa Y."/>
            <person name="Chen Y.H."/>
            <person name="Li J.Y."/>
            <person name="Li M.Y."/>
            <person name="Jade Lu M.Y."/>
            <person name="Nakayashiki H."/>
            <person name="Li W.H."/>
        </authorList>
    </citation>
    <scope>NUCLEOTIDE SEQUENCE [LARGE SCALE GENOMIC DNA]</scope>
    <source>
        <strain evidence="3 4">NI907</strain>
    </source>
</reference>
<evidence type="ECO:0000313" key="3">
    <source>
        <dbReference type="Proteomes" id="UP000515153"/>
    </source>
</evidence>
<evidence type="ECO:0000313" key="4">
    <source>
        <dbReference type="RefSeq" id="XP_030982451.1"/>
    </source>
</evidence>
<feature type="compositionally biased region" description="Basic residues" evidence="1">
    <location>
        <begin position="57"/>
        <end position="71"/>
    </location>
</feature>